<sequence length="358" mass="40354">MLVGGILAALVFVGVTENTTAIYFLHQMKKNARQARPFYILLHAMTACDILVLLTAGMMSSISGLSRKWLFGDAGCKAYAFLSFFFALTNENLIVGISLYRYIFVCKPHYKEFLSTKNVYYWIAMSMGYSVFWCSLPLLGFSNYELEPIGIVCSANWQSNELDSVSYTCLIMFFCFILQAIILGKLYHEIVNKTKGLFGFAGCNSSIITKMKKLEKRRNWLCLLLVLTFIITWSPYAIISMLRRITGPIDKWIHAFPILLAKTSPVICPIIYRFAGHDFNMSMPCSNCCNIHVHCSCLLGQDAETIVDDIAIRNLKFHGILTDHQAAKISKKRITPLSPPSNRVVPLTPSNQAEDDQA</sequence>
<feature type="transmembrane region" description="Helical" evidence="9">
    <location>
        <begin position="252"/>
        <end position="272"/>
    </location>
</feature>
<feature type="transmembrane region" description="Helical" evidence="9">
    <location>
        <begin position="38"/>
        <end position="58"/>
    </location>
</feature>
<comment type="subcellular location">
    <subcellularLocation>
        <location evidence="1">Membrane</location>
        <topology evidence="1">Multi-pass membrane protein</topology>
    </subcellularLocation>
</comment>
<evidence type="ECO:0000256" key="1">
    <source>
        <dbReference type="ARBA" id="ARBA00004141"/>
    </source>
</evidence>
<proteinExistence type="evidence at transcript level"/>
<dbReference type="Gene3D" id="1.20.1070.10">
    <property type="entry name" value="Rhodopsin 7-helix transmembrane proteins"/>
    <property type="match status" value="1"/>
</dbReference>
<reference evidence="11" key="1">
    <citation type="submission" date="2013-03" db="EMBL/GenBank/DDBJ databases">
        <title>Evidence for a phototransduction cascade in an early brachiopod embryo.</title>
        <authorList>
            <person name="Passamaneck Y.J."/>
            <person name="Martindale M.Q."/>
        </authorList>
    </citation>
    <scope>NUCLEOTIDE SEQUENCE</scope>
</reference>
<keyword evidence="5 9" id="KW-0472">Membrane</keyword>
<keyword evidence="7" id="KW-0807">Transducer</keyword>
<feature type="transmembrane region" description="Helical" evidence="9">
    <location>
        <begin position="78"/>
        <end position="99"/>
    </location>
</feature>
<evidence type="ECO:0000313" key="11">
    <source>
        <dbReference type="EMBL" id="AGJ70278.1"/>
    </source>
</evidence>
<evidence type="ECO:0000256" key="2">
    <source>
        <dbReference type="ARBA" id="ARBA00022692"/>
    </source>
</evidence>
<evidence type="ECO:0000256" key="8">
    <source>
        <dbReference type="SAM" id="MobiDB-lite"/>
    </source>
</evidence>
<dbReference type="SUPFAM" id="SSF81321">
    <property type="entry name" value="Family A G protein-coupled receptor-like"/>
    <property type="match status" value="1"/>
</dbReference>
<feature type="transmembrane region" description="Helical" evidence="9">
    <location>
        <begin position="119"/>
        <end position="139"/>
    </location>
</feature>
<accession>M9UW28</accession>
<keyword evidence="4" id="KW-0297">G-protein coupled receptor</keyword>
<dbReference type="Pfam" id="PF00001">
    <property type="entry name" value="7tm_1"/>
    <property type="match status" value="1"/>
</dbReference>
<evidence type="ECO:0000256" key="6">
    <source>
        <dbReference type="ARBA" id="ARBA00023170"/>
    </source>
</evidence>
<feature type="transmembrane region" description="Helical" evidence="9">
    <location>
        <begin position="220"/>
        <end position="240"/>
    </location>
</feature>
<name>M9UW28_TERTR</name>
<evidence type="ECO:0000256" key="5">
    <source>
        <dbReference type="ARBA" id="ARBA00023136"/>
    </source>
</evidence>
<organism evidence="11">
    <name type="scientific">Terebratalia transversa</name>
    <name type="common">Transverse lampshell</name>
    <dbReference type="NCBI Taxonomy" id="34513"/>
    <lineage>
        <taxon>Eukaryota</taxon>
        <taxon>Metazoa</taxon>
        <taxon>Spiralia</taxon>
        <taxon>Lophotrochozoa</taxon>
        <taxon>Brachiopoda</taxon>
        <taxon>Rhynchonelliformea</taxon>
        <taxon>Rhynchonellata</taxon>
        <taxon>Terebratellidina</taxon>
        <taxon>Laqueoidea</taxon>
        <taxon>Laqueidae</taxon>
        <taxon>Terebratalia</taxon>
    </lineage>
</organism>
<feature type="transmembrane region" description="Helical" evidence="9">
    <location>
        <begin position="6"/>
        <end position="26"/>
    </location>
</feature>
<feature type="transmembrane region" description="Helical" evidence="9">
    <location>
        <begin position="165"/>
        <end position="187"/>
    </location>
</feature>
<dbReference type="PANTHER" id="PTHR24240">
    <property type="entry name" value="OPSIN"/>
    <property type="match status" value="1"/>
</dbReference>
<dbReference type="InterPro" id="IPR000276">
    <property type="entry name" value="GPCR_Rhodpsn"/>
</dbReference>
<keyword evidence="6" id="KW-0675">Receptor</keyword>
<dbReference type="PRINTS" id="PR00237">
    <property type="entry name" value="GPCRRHODOPSN"/>
</dbReference>
<evidence type="ECO:0000259" key="10">
    <source>
        <dbReference type="PROSITE" id="PS50262"/>
    </source>
</evidence>
<feature type="region of interest" description="Disordered" evidence="8">
    <location>
        <begin position="335"/>
        <end position="358"/>
    </location>
</feature>
<feature type="domain" description="G-protein coupled receptors family 1 profile" evidence="10">
    <location>
        <begin position="17"/>
        <end position="272"/>
    </location>
</feature>
<evidence type="ECO:0000256" key="9">
    <source>
        <dbReference type="SAM" id="Phobius"/>
    </source>
</evidence>
<evidence type="ECO:0000256" key="3">
    <source>
        <dbReference type="ARBA" id="ARBA00022989"/>
    </source>
</evidence>
<dbReference type="GO" id="GO:0016020">
    <property type="term" value="C:membrane"/>
    <property type="evidence" value="ECO:0007669"/>
    <property type="project" value="UniProtKB-SubCell"/>
</dbReference>
<dbReference type="PROSITE" id="PS50262">
    <property type="entry name" value="G_PROTEIN_RECEP_F1_2"/>
    <property type="match status" value="1"/>
</dbReference>
<keyword evidence="2 9" id="KW-0812">Transmembrane</keyword>
<evidence type="ECO:0000256" key="7">
    <source>
        <dbReference type="ARBA" id="ARBA00023224"/>
    </source>
</evidence>
<keyword evidence="3 9" id="KW-1133">Transmembrane helix</keyword>
<dbReference type="CDD" id="cd15072">
    <property type="entry name" value="7tmA_Retinal_GPR"/>
    <property type="match status" value="1"/>
</dbReference>
<dbReference type="EMBL" id="KC840332">
    <property type="protein sequence ID" value="AGJ70278.1"/>
    <property type="molecule type" value="mRNA"/>
</dbReference>
<dbReference type="InterPro" id="IPR050125">
    <property type="entry name" value="GPCR_opsins"/>
</dbReference>
<protein>
    <submittedName>
        <fullName evidence="11">Go opsin 1</fullName>
    </submittedName>
</protein>
<dbReference type="GO" id="GO:0004930">
    <property type="term" value="F:G protein-coupled receptor activity"/>
    <property type="evidence" value="ECO:0007669"/>
    <property type="project" value="UniProtKB-KW"/>
</dbReference>
<evidence type="ECO:0000256" key="4">
    <source>
        <dbReference type="ARBA" id="ARBA00023040"/>
    </source>
</evidence>
<dbReference type="AlphaFoldDB" id="M9UW28"/>
<dbReference type="InterPro" id="IPR017452">
    <property type="entry name" value="GPCR_Rhodpsn_7TM"/>
</dbReference>